<keyword evidence="5" id="KW-1185">Reference proteome</keyword>
<evidence type="ECO:0000313" key="4">
    <source>
        <dbReference type="EMBL" id="PIL45786.1"/>
    </source>
</evidence>
<gene>
    <name evidence="4" type="ORF">CR105_06895</name>
</gene>
<protein>
    <submittedName>
        <fullName evidence="4">3-hydroxyacyl-CoA dehydrogenase</fullName>
        <ecNumber evidence="4">1.1.1.157</ecNumber>
    </submittedName>
</protein>
<feature type="domain" description="3-hydroxyacyl-CoA dehydrogenase C-terminal" evidence="2">
    <location>
        <begin position="191"/>
        <end position="288"/>
    </location>
</feature>
<dbReference type="NCBIfam" id="NF006124">
    <property type="entry name" value="PRK08268.1"/>
    <property type="match status" value="1"/>
</dbReference>
<evidence type="ECO:0000259" key="3">
    <source>
        <dbReference type="Pfam" id="PF02737"/>
    </source>
</evidence>
<dbReference type="SUPFAM" id="SSF48179">
    <property type="entry name" value="6-phosphogluconate dehydrogenase C-terminal domain-like"/>
    <property type="match status" value="2"/>
</dbReference>
<proteinExistence type="predicted"/>
<name>A0A2G8TIB9_9BURK</name>
<dbReference type="InterPro" id="IPR036291">
    <property type="entry name" value="NAD(P)-bd_dom_sf"/>
</dbReference>
<reference evidence="4 5" key="1">
    <citation type="submission" date="2017-10" db="EMBL/GenBank/DDBJ databases">
        <title>Massilia psychrophilum sp. nov., a novel purple-pigmented bacterium isolated from Tianshan glacier, Xinjiang Municipality, China.</title>
        <authorList>
            <person name="Wang H."/>
        </authorList>
    </citation>
    <scope>NUCLEOTIDE SEQUENCE [LARGE SCALE GENOMIC DNA]</scope>
    <source>
        <strain evidence="4 5">JCM 30074</strain>
    </source>
</reference>
<dbReference type="InterPro" id="IPR006108">
    <property type="entry name" value="3HC_DH_C"/>
</dbReference>
<keyword evidence="1 4" id="KW-0560">Oxidoreductase</keyword>
<dbReference type="InterPro" id="IPR006176">
    <property type="entry name" value="3-OHacyl-CoA_DH_NAD-bd"/>
</dbReference>
<dbReference type="EC" id="1.1.1.157" evidence="4"/>
<dbReference type="GO" id="GO:0006635">
    <property type="term" value="P:fatty acid beta-oxidation"/>
    <property type="evidence" value="ECO:0007669"/>
    <property type="project" value="TreeGrafter"/>
</dbReference>
<dbReference type="Proteomes" id="UP000230390">
    <property type="component" value="Unassembled WGS sequence"/>
</dbReference>
<organism evidence="4 5">
    <name type="scientific">Massilia eurypsychrophila</name>
    <dbReference type="NCBI Taxonomy" id="1485217"/>
    <lineage>
        <taxon>Bacteria</taxon>
        <taxon>Pseudomonadati</taxon>
        <taxon>Pseudomonadota</taxon>
        <taxon>Betaproteobacteria</taxon>
        <taxon>Burkholderiales</taxon>
        <taxon>Oxalobacteraceae</taxon>
        <taxon>Telluria group</taxon>
        <taxon>Massilia</taxon>
    </lineage>
</organism>
<dbReference type="Gene3D" id="3.40.50.720">
    <property type="entry name" value="NAD(P)-binding Rossmann-like Domain"/>
    <property type="match status" value="1"/>
</dbReference>
<dbReference type="InterPro" id="IPR008927">
    <property type="entry name" value="6-PGluconate_DH-like_C_sf"/>
</dbReference>
<evidence type="ECO:0000313" key="5">
    <source>
        <dbReference type="Proteomes" id="UP000230390"/>
    </source>
</evidence>
<dbReference type="Pfam" id="PF02737">
    <property type="entry name" value="3HCDH_N"/>
    <property type="match status" value="1"/>
</dbReference>
<accession>A0A2G8TIB9</accession>
<dbReference type="RefSeq" id="WP_099787697.1">
    <property type="nucleotide sequence ID" value="NZ_JBHLYV010000029.1"/>
</dbReference>
<dbReference type="EMBL" id="PDOC01000003">
    <property type="protein sequence ID" value="PIL45786.1"/>
    <property type="molecule type" value="Genomic_DNA"/>
</dbReference>
<dbReference type="PANTHER" id="PTHR48075:SF5">
    <property type="entry name" value="3-HYDROXYBUTYRYL-COA DEHYDROGENASE"/>
    <property type="match status" value="1"/>
</dbReference>
<comment type="caution">
    <text evidence="4">The sequence shown here is derived from an EMBL/GenBank/DDBJ whole genome shotgun (WGS) entry which is preliminary data.</text>
</comment>
<feature type="domain" description="3-hydroxyacyl-CoA dehydrogenase C-terminal" evidence="2">
    <location>
        <begin position="415"/>
        <end position="498"/>
    </location>
</feature>
<feature type="domain" description="3-hydroxyacyl-CoA dehydrogenase NAD binding" evidence="3">
    <location>
        <begin position="11"/>
        <end position="188"/>
    </location>
</feature>
<dbReference type="PANTHER" id="PTHR48075">
    <property type="entry name" value="3-HYDROXYACYL-COA DEHYDROGENASE FAMILY PROTEIN"/>
    <property type="match status" value="1"/>
</dbReference>
<evidence type="ECO:0000256" key="1">
    <source>
        <dbReference type="ARBA" id="ARBA00023002"/>
    </source>
</evidence>
<dbReference type="FunFam" id="3.40.50.720:FF:000009">
    <property type="entry name" value="Fatty oxidation complex, alpha subunit"/>
    <property type="match status" value="1"/>
</dbReference>
<dbReference type="Gene3D" id="1.10.1040.50">
    <property type="match status" value="1"/>
</dbReference>
<dbReference type="SUPFAM" id="SSF51735">
    <property type="entry name" value="NAD(P)-binding Rossmann-fold domains"/>
    <property type="match status" value="1"/>
</dbReference>
<dbReference type="Pfam" id="PF00725">
    <property type="entry name" value="3HCDH"/>
    <property type="match status" value="2"/>
</dbReference>
<dbReference type="GO" id="GO:0070403">
    <property type="term" value="F:NAD+ binding"/>
    <property type="evidence" value="ECO:0007669"/>
    <property type="project" value="InterPro"/>
</dbReference>
<dbReference type="AlphaFoldDB" id="A0A2G8TIB9"/>
<sequence>MQTSLQAQLVLGVVGAGAMGRGIAQIAAQAGVRVLLFDVAPDAAAQARTAVLAQLKRMQDKGKLTEAAVAAAGAALEPAQELAQFAACDIVIEAIVEKLDVKRALLASLEAIVRDDCVLATNTSSLSVTAIAAQCAHPHRVAGFHFFNPVPLMKVVEVIAGALTDDASLASLTGFAERIGHRPVRASDTPGFIVNHAGRGYLTEALRIAQENVAAFPQIDEVLRDAAGFKLGPFELLDLTGLDVSHPVMESIYEQYYQEPRYRPSIITARRQSAGLLGRKSGRGFYRYDADATPAVPAAPGAAWSGPVWIGAGSAQTRSQLVELIARCGAVVEAGAFPSAQALCIVAPLGEDVSTCVEREALDPVRTLGIDTLQGCVGRLTLMRNPATSSAIAAQAQALLAHGGQPVTLIDDSAGFIVQRVLATIVNIGCDIVQQGICSPADLDGAVVLGLGYPRGPLAWGDLLGAGRVLAILRNLQRTSGDPRYRPSPWLVRRAQLGLSLLHVSN</sequence>
<dbReference type="OrthoDB" id="5287258at2"/>
<evidence type="ECO:0000259" key="2">
    <source>
        <dbReference type="Pfam" id="PF00725"/>
    </source>
</evidence>
<dbReference type="GO" id="GO:0008691">
    <property type="term" value="F:3-hydroxybutyryl-CoA dehydrogenase activity"/>
    <property type="evidence" value="ECO:0007669"/>
    <property type="project" value="UniProtKB-EC"/>
</dbReference>